<dbReference type="InterPro" id="IPR036328">
    <property type="entry name" value="MliC_sf"/>
</dbReference>
<evidence type="ECO:0000256" key="5">
    <source>
        <dbReference type="SAM" id="SignalP"/>
    </source>
</evidence>
<reference evidence="7 8" key="1">
    <citation type="submission" date="2015-07" db="EMBL/GenBank/DDBJ databases">
        <authorList>
            <person name="Noorani M."/>
        </authorList>
    </citation>
    <scope>NUCLEOTIDE SEQUENCE [LARGE SCALE GENOMIC DNA]</scope>
    <source>
        <strain evidence="7 8">CECT 5088</strain>
    </source>
</reference>
<dbReference type="OrthoDB" id="120729at2"/>
<sequence length="114" mass="11731">MTERGIIVAATLLALPAAAQEVAVTLPLGPGAEVIAARYACENGRDVPVQYVNAGANALALVTLDEEVLVFAGVVSGSGSRYVSGGREWWIKGDTATFTDQFDEGAATECTAGE</sequence>
<evidence type="ECO:0000256" key="2">
    <source>
        <dbReference type="ARBA" id="ARBA00023136"/>
    </source>
</evidence>
<evidence type="ECO:0000313" key="7">
    <source>
        <dbReference type="EMBL" id="CTQ34706.1"/>
    </source>
</evidence>
<keyword evidence="8" id="KW-1185">Reference proteome</keyword>
<dbReference type="SUPFAM" id="SSF141488">
    <property type="entry name" value="YdhA-like"/>
    <property type="match status" value="1"/>
</dbReference>
<feature type="chain" id="PRO_5005807069" evidence="5">
    <location>
        <begin position="20"/>
        <end position="114"/>
    </location>
</feature>
<proteinExistence type="predicted"/>
<feature type="signal peptide" evidence="5">
    <location>
        <begin position="1"/>
        <end position="19"/>
    </location>
</feature>
<protein>
    <submittedName>
        <fullName evidence="7">Membrane-bound lysozyme inhibitor of C-type lysozyme</fullName>
    </submittedName>
</protein>
<organism evidence="7 8">
    <name type="scientific">Jannaschia rubra</name>
    <dbReference type="NCBI Taxonomy" id="282197"/>
    <lineage>
        <taxon>Bacteria</taxon>
        <taxon>Pseudomonadati</taxon>
        <taxon>Pseudomonadota</taxon>
        <taxon>Alphaproteobacteria</taxon>
        <taxon>Rhodobacterales</taxon>
        <taxon>Roseobacteraceae</taxon>
        <taxon>Jannaschia</taxon>
    </lineage>
</organism>
<keyword evidence="3" id="KW-0564">Palmitate</keyword>
<evidence type="ECO:0000259" key="6">
    <source>
        <dbReference type="Pfam" id="PF09864"/>
    </source>
</evidence>
<dbReference type="STRING" id="282197.SAMN04488517_11152"/>
<evidence type="ECO:0000313" key="8">
    <source>
        <dbReference type="Proteomes" id="UP000048908"/>
    </source>
</evidence>
<gene>
    <name evidence="7" type="primary">mliC</name>
    <name evidence="7" type="ORF">JAN5088_03502</name>
</gene>
<name>A0A0M6XU91_9RHOB</name>
<evidence type="ECO:0000256" key="4">
    <source>
        <dbReference type="ARBA" id="ARBA00023288"/>
    </source>
</evidence>
<dbReference type="EMBL" id="CXPG01000025">
    <property type="protein sequence ID" value="CTQ34706.1"/>
    <property type="molecule type" value="Genomic_DNA"/>
</dbReference>
<dbReference type="Pfam" id="PF09864">
    <property type="entry name" value="MliC"/>
    <property type="match status" value="1"/>
</dbReference>
<dbReference type="AlphaFoldDB" id="A0A0M6XU91"/>
<keyword evidence="1 5" id="KW-0732">Signal</keyword>
<keyword evidence="2" id="KW-0472">Membrane</keyword>
<dbReference type="Gene3D" id="2.40.128.200">
    <property type="match status" value="1"/>
</dbReference>
<evidence type="ECO:0000256" key="3">
    <source>
        <dbReference type="ARBA" id="ARBA00023139"/>
    </source>
</evidence>
<accession>A0A0M6XU91</accession>
<dbReference type="InterPro" id="IPR018660">
    <property type="entry name" value="MliC"/>
</dbReference>
<dbReference type="RefSeq" id="WP_055684074.1">
    <property type="nucleotide sequence ID" value="NZ_CXPG01000025.1"/>
</dbReference>
<dbReference type="Proteomes" id="UP000048908">
    <property type="component" value="Unassembled WGS sequence"/>
</dbReference>
<feature type="domain" description="C-type lysozyme inhibitor" evidence="6">
    <location>
        <begin position="39"/>
        <end position="103"/>
    </location>
</feature>
<keyword evidence="4" id="KW-0449">Lipoprotein</keyword>
<evidence type="ECO:0000256" key="1">
    <source>
        <dbReference type="ARBA" id="ARBA00022729"/>
    </source>
</evidence>